<dbReference type="PROSITE" id="PS00041">
    <property type="entry name" value="HTH_ARAC_FAMILY_1"/>
    <property type="match status" value="1"/>
</dbReference>
<dbReference type="GO" id="GO:0003700">
    <property type="term" value="F:DNA-binding transcription factor activity"/>
    <property type="evidence" value="ECO:0007669"/>
    <property type="project" value="InterPro"/>
</dbReference>
<keyword evidence="2" id="KW-0238">DNA-binding</keyword>
<dbReference type="PANTHER" id="PTHR43280">
    <property type="entry name" value="ARAC-FAMILY TRANSCRIPTIONAL REGULATOR"/>
    <property type="match status" value="1"/>
</dbReference>
<evidence type="ECO:0000256" key="1">
    <source>
        <dbReference type="ARBA" id="ARBA00023015"/>
    </source>
</evidence>
<keyword evidence="6" id="KW-1185">Reference proteome</keyword>
<dbReference type="EMBL" id="BRLB01000006">
    <property type="protein sequence ID" value="GKX29916.1"/>
    <property type="molecule type" value="Genomic_DNA"/>
</dbReference>
<dbReference type="InterPro" id="IPR020449">
    <property type="entry name" value="Tscrpt_reg_AraC-type_HTH"/>
</dbReference>
<name>A0A9W5YC22_9FIRM</name>
<dbReference type="PROSITE" id="PS01124">
    <property type="entry name" value="HTH_ARAC_FAMILY_2"/>
    <property type="match status" value="1"/>
</dbReference>
<dbReference type="AlphaFoldDB" id="A0A9W5YC22"/>
<evidence type="ECO:0000313" key="6">
    <source>
        <dbReference type="Proteomes" id="UP001144256"/>
    </source>
</evidence>
<reference evidence="5" key="1">
    <citation type="submission" date="2022-06" db="EMBL/GenBank/DDBJ databases">
        <title>Vallitalea longa sp. nov., an anaerobic bacterium isolated from marine sediment.</title>
        <authorList>
            <person name="Hirano S."/>
            <person name="Terahara T."/>
            <person name="Mori K."/>
            <person name="Hamada M."/>
            <person name="Matsumoto R."/>
            <person name="Kobayashi T."/>
        </authorList>
    </citation>
    <scope>NUCLEOTIDE SEQUENCE</scope>
    <source>
        <strain evidence="5">SH18-1</strain>
    </source>
</reference>
<dbReference type="RefSeq" id="WP_281815676.1">
    <property type="nucleotide sequence ID" value="NZ_BRLB01000006.1"/>
</dbReference>
<dbReference type="InterPro" id="IPR009594">
    <property type="entry name" value="Tscrpt_reg_HTH_AraC_N"/>
</dbReference>
<dbReference type="Pfam" id="PF06719">
    <property type="entry name" value="AraC_N"/>
    <property type="match status" value="1"/>
</dbReference>
<dbReference type="SMART" id="SM00342">
    <property type="entry name" value="HTH_ARAC"/>
    <property type="match status" value="1"/>
</dbReference>
<dbReference type="InterPro" id="IPR018060">
    <property type="entry name" value="HTH_AraC"/>
</dbReference>
<protein>
    <recommendedName>
        <fullName evidence="4">HTH araC/xylS-type domain-containing protein</fullName>
    </recommendedName>
</protein>
<organism evidence="5 6">
    <name type="scientific">Vallitalea longa</name>
    <dbReference type="NCBI Taxonomy" id="2936439"/>
    <lineage>
        <taxon>Bacteria</taxon>
        <taxon>Bacillati</taxon>
        <taxon>Bacillota</taxon>
        <taxon>Clostridia</taxon>
        <taxon>Lachnospirales</taxon>
        <taxon>Vallitaleaceae</taxon>
        <taxon>Vallitalea</taxon>
    </lineage>
</organism>
<feature type="domain" description="HTH araC/xylS-type" evidence="4">
    <location>
        <begin position="182"/>
        <end position="278"/>
    </location>
</feature>
<keyword evidence="3" id="KW-0804">Transcription</keyword>
<dbReference type="SUPFAM" id="SSF46689">
    <property type="entry name" value="Homeodomain-like"/>
    <property type="match status" value="2"/>
</dbReference>
<evidence type="ECO:0000259" key="4">
    <source>
        <dbReference type="PROSITE" id="PS01124"/>
    </source>
</evidence>
<gene>
    <name evidence="5" type="ORF">SH1V18_23960</name>
</gene>
<dbReference type="PANTHER" id="PTHR43280:SF2">
    <property type="entry name" value="HTH-TYPE TRANSCRIPTIONAL REGULATOR EXSA"/>
    <property type="match status" value="1"/>
</dbReference>
<evidence type="ECO:0000256" key="3">
    <source>
        <dbReference type="ARBA" id="ARBA00023163"/>
    </source>
</evidence>
<sequence>MLNVFDKKLEMIDGFETDYVKILYYDLPKNFSGDYKSYNYARFCTILNGRKHVTLNNNKKFVYTKDNYLLLPSNSKVHMDIDTHTTALVFELNDELVNNVLNKIDLKDNMKEVVRSTTNNYFLGQNKYNISEDINNIFVASKSRDNNNEFLIDLYAQKLVFDLIKNKTTYQILNGNNSHPINIAVKYINENIRDMINIKELAKSLHMSESNFSHLFKKVMGIKPVEYIKNKKLELALDYLRNESVTDVAFNLGYSNISYFIRLFKDKYNMTPKQYKLTYYEKL</sequence>
<dbReference type="InterPro" id="IPR009057">
    <property type="entry name" value="Homeodomain-like_sf"/>
</dbReference>
<dbReference type="GO" id="GO:0043565">
    <property type="term" value="F:sequence-specific DNA binding"/>
    <property type="evidence" value="ECO:0007669"/>
    <property type="project" value="InterPro"/>
</dbReference>
<comment type="caution">
    <text evidence="5">The sequence shown here is derived from an EMBL/GenBank/DDBJ whole genome shotgun (WGS) entry which is preliminary data.</text>
</comment>
<dbReference type="Proteomes" id="UP001144256">
    <property type="component" value="Unassembled WGS sequence"/>
</dbReference>
<accession>A0A9W5YC22</accession>
<dbReference type="Pfam" id="PF12833">
    <property type="entry name" value="HTH_18"/>
    <property type="match status" value="1"/>
</dbReference>
<evidence type="ECO:0000256" key="2">
    <source>
        <dbReference type="ARBA" id="ARBA00023125"/>
    </source>
</evidence>
<evidence type="ECO:0000313" key="5">
    <source>
        <dbReference type="EMBL" id="GKX29916.1"/>
    </source>
</evidence>
<dbReference type="InterPro" id="IPR018062">
    <property type="entry name" value="HTH_AraC-typ_CS"/>
</dbReference>
<keyword evidence="1" id="KW-0805">Transcription regulation</keyword>
<dbReference type="PRINTS" id="PR00032">
    <property type="entry name" value="HTHARAC"/>
</dbReference>
<proteinExistence type="predicted"/>
<dbReference type="Gene3D" id="1.10.10.60">
    <property type="entry name" value="Homeodomain-like"/>
    <property type="match status" value="2"/>
</dbReference>